<feature type="non-terminal residue" evidence="1">
    <location>
        <position position="158"/>
    </location>
</feature>
<keyword evidence="2" id="KW-1185">Reference proteome</keyword>
<dbReference type="Proteomes" id="UP001221757">
    <property type="component" value="Unassembled WGS sequence"/>
</dbReference>
<evidence type="ECO:0008006" key="3">
    <source>
        <dbReference type="Google" id="ProtNLM"/>
    </source>
</evidence>
<evidence type="ECO:0000313" key="2">
    <source>
        <dbReference type="Proteomes" id="UP001221757"/>
    </source>
</evidence>
<dbReference type="InterPro" id="IPR011009">
    <property type="entry name" value="Kinase-like_dom_sf"/>
</dbReference>
<organism evidence="1 2">
    <name type="scientific">Mycena rosella</name>
    <name type="common">Pink bonnet</name>
    <name type="synonym">Agaricus rosellus</name>
    <dbReference type="NCBI Taxonomy" id="1033263"/>
    <lineage>
        <taxon>Eukaryota</taxon>
        <taxon>Fungi</taxon>
        <taxon>Dikarya</taxon>
        <taxon>Basidiomycota</taxon>
        <taxon>Agaricomycotina</taxon>
        <taxon>Agaricomycetes</taxon>
        <taxon>Agaricomycetidae</taxon>
        <taxon>Agaricales</taxon>
        <taxon>Marasmiineae</taxon>
        <taxon>Mycenaceae</taxon>
        <taxon>Mycena</taxon>
    </lineage>
</organism>
<accession>A0AAD7D3Z9</accession>
<protein>
    <recommendedName>
        <fullName evidence="3">Protein kinase domain-containing protein</fullName>
    </recommendedName>
</protein>
<gene>
    <name evidence="1" type="ORF">B0H17DRAFT_847449</name>
</gene>
<dbReference type="SUPFAM" id="SSF56112">
    <property type="entry name" value="Protein kinase-like (PK-like)"/>
    <property type="match status" value="1"/>
</dbReference>
<reference evidence="1" key="1">
    <citation type="submission" date="2023-03" db="EMBL/GenBank/DDBJ databases">
        <title>Massive genome expansion in bonnet fungi (Mycena s.s.) driven by repeated elements and novel gene families across ecological guilds.</title>
        <authorList>
            <consortium name="Lawrence Berkeley National Laboratory"/>
            <person name="Harder C.B."/>
            <person name="Miyauchi S."/>
            <person name="Viragh M."/>
            <person name="Kuo A."/>
            <person name="Thoen E."/>
            <person name="Andreopoulos B."/>
            <person name="Lu D."/>
            <person name="Skrede I."/>
            <person name="Drula E."/>
            <person name="Henrissat B."/>
            <person name="Morin E."/>
            <person name="Kohler A."/>
            <person name="Barry K."/>
            <person name="LaButti K."/>
            <person name="Morin E."/>
            <person name="Salamov A."/>
            <person name="Lipzen A."/>
            <person name="Mereny Z."/>
            <person name="Hegedus B."/>
            <person name="Baldrian P."/>
            <person name="Stursova M."/>
            <person name="Weitz H."/>
            <person name="Taylor A."/>
            <person name="Grigoriev I.V."/>
            <person name="Nagy L.G."/>
            <person name="Martin F."/>
            <person name="Kauserud H."/>
        </authorList>
    </citation>
    <scope>NUCLEOTIDE SEQUENCE</scope>
    <source>
        <strain evidence="1">CBHHK067</strain>
    </source>
</reference>
<evidence type="ECO:0000313" key="1">
    <source>
        <dbReference type="EMBL" id="KAJ7677624.1"/>
    </source>
</evidence>
<dbReference type="AlphaFoldDB" id="A0AAD7D3Z9"/>
<proteinExistence type="predicted"/>
<dbReference type="EMBL" id="JARKIE010000136">
    <property type="protein sequence ID" value="KAJ7677624.1"/>
    <property type="molecule type" value="Genomic_DNA"/>
</dbReference>
<comment type="caution">
    <text evidence="1">The sequence shown here is derived from an EMBL/GenBank/DDBJ whole genome shotgun (WGS) entry which is preliminary data.</text>
</comment>
<name>A0AAD7D3Z9_MYCRO</name>
<sequence>FEVETTKFFPCPPVPQNPRNHCTPILEVLQDPDDDGKKIVVMPRLMNYEPIFDTVGEVGVQFMHENFVAHRDYGVLNIAVEPSQPHPHGFHPVNVWRNPANDGFASYITRTKCRPRYYIIDFGLSCCYGPEKSPLEHRRPSRCNPFHTDIYYLGNLLK</sequence>
<feature type="non-terminal residue" evidence="1">
    <location>
        <position position="1"/>
    </location>
</feature>